<reference evidence="2 3" key="1">
    <citation type="submission" date="2024-08" db="EMBL/GenBank/DDBJ databases">
        <authorList>
            <person name="Cucini C."/>
            <person name="Frati F."/>
        </authorList>
    </citation>
    <scope>NUCLEOTIDE SEQUENCE [LARGE SCALE GENOMIC DNA]</scope>
</reference>
<feature type="transmembrane region" description="Helical" evidence="1">
    <location>
        <begin position="281"/>
        <end position="304"/>
    </location>
</feature>
<comment type="caution">
    <text evidence="2">The sequence shown here is derived from an EMBL/GenBank/DDBJ whole genome shotgun (WGS) entry which is preliminary data.</text>
</comment>
<evidence type="ECO:0000313" key="2">
    <source>
        <dbReference type="EMBL" id="CAL8084031.1"/>
    </source>
</evidence>
<protein>
    <recommendedName>
        <fullName evidence="4">Odorant receptor</fullName>
    </recommendedName>
</protein>
<feature type="transmembrane region" description="Helical" evidence="1">
    <location>
        <begin position="310"/>
        <end position="336"/>
    </location>
</feature>
<feature type="transmembrane region" description="Helical" evidence="1">
    <location>
        <begin position="52"/>
        <end position="73"/>
    </location>
</feature>
<sequence length="407" mass="47150">MGTPLQWFSFAIPFRLYDPFFPFPLRWNSKEKKLIAKSISEERSNKSKKWEWLGPVLIVVTCCLYAFQILKLLQLDRERRQRPEFYTQLVAAFFQFLFSGAMAQYAVYYTKNSIEMGVLFTDSHKAMVEGITRCNTWYLLPRIPFYKDFLGVAFCATTLTPIFCLLCVPVAGLWLGIDPLGPFLPPLSTLRFYWVVPIAFIRVTFHMLEITITTRWSCFVLIHLAMVLSIGNMGLVLSLKYIYEQKPRHLKRPREWERLLIELIVIQRRVFLHTQIWSNNLGFLIFNIYTLGIGCWCTSNYSLITLRAVLNILLIACGIVVSVVSLTAYFVLIPFVSDIAINSRKLNRKLVSELKCYKLGSRYARTLRVAMISTPFFTFTGDNFTNLFGIPFDVTMNLVLTFPVSLK</sequence>
<evidence type="ECO:0008006" key="4">
    <source>
        <dbReference type="Google" id="ProtNLM"/>
    </source>
</evidence>
<dbReference type="Proteomes" id="UP001642540">
    <property type="component" value="Unassembled WGS sequence"/>
</dbReference>
<feature type="transmembrane region" description="Helical" evidence="1">
    <location>
        <begin position="189"/>
        <end position="208"/>
    </location>
</feature>
<feature type="transmembrane region" description="Helical" evidence="1">
    <location>
        <begin position="85"/>
        <end position="107"/>
    </location>
</feature>
<gene>
    <name evidence="2" type="ORF">ODALV1_LOCUS5673</name>
</gene>
<name>A0ABP1PZX9_9HEXA</name>
<keyword evidence="1" id="KW-0812">Transmembrane</keyword>
<keyword evidence="1" id="KW-0472">Membrane</keyword>
<keyword evidence="3" id="KW-1185">Reference proteome</keyword>
<feature type="transmembrane region" description="Helical" evidence="1">
    <location>
        <begin position="220"/>
        <end position="243"/>
    </location>
</feature>
<feature type="transmembrane region" description="Helical" evidence="1">
    <location>
        <begin position="149"/>
        <end position="177"/>
    </location>
</feature>
<keyword evidence="1" id="KW-1133">Transmembrane helix</keyword>
<evidence type="ECO:0000313" key="3">
    <source>
        <dbReference type="Proteomes" id="UP001642540"/>
    </source>
</evidence>
<accession>A0ABP1PZX9</accession>
<dbReference type="EMBL" id="CAXLJM020000017">
    <property type="protein sequence ID" value="CAL8084031.1"/>
    <property type="molecule type" value="Genomic_DNA"/>
</dbReference>
<organism evidence="2 3">
    <name type="scientific">Orchesella dallaii</name>
    <dbReference type="NCBI Taxonomy" id="48710"/>
    <lineage>
        <taxon>Eukaryota</taxon>
        <taxon>Metazoa</taxon>
        <taxon>Ecdysozoa</taxon>
        <taxon>Arthropoda</taxon>
        <taxon>Hexapoda</taxon>
        <taxon>Collembola</taxon>
        <taxon>Entomobryomorpha</taxon>
        <taxon>Entomobryoidea</taxon>
        <taxon>Orchesellidae</taxon>
        <taxon>Orchesellinae</taxon>
        <taxon>Orchesella</taxon>
    </lineage>
</organism>
<evidence type="ECO:0000256" key="1">
    <source>
        <dbReference type="SAM" id="Phobius"/>
    </source>
</evidence>
<proteinExistence type="predicted"/>